<dbReference type="RefSeq" id="WP_109061121.1">
    <property type="nucleotide sequence ID" value="NZ_QETA01000002.1"/>
</dbReference>
<dbReference type="Pfam" id="PF04247">
    <property type="entry name" value="SirB"/>
    <property type="match status" value="1"/>
</dbReference>
<keyword evidence="1" id="KW-1133">Transmembrane helix</keyword>
<reference evidence="3" key="1">
    <citation type="submission" date="2018-05" db="EMBL/GenBank/DDBJ databases">
        <authorList>
            <person name="Li Y."/>
        </authorList>
    </citation>
    <scope>NUCLEOTIDE SEQUENCE [LARGE SCALE GENOMIC DNA]</scope>
    <source>
        <strain evidence="3">3d-2-2</strain>
    </source>
</reference>
<dbReference type="Proteomes" id="UP000245212">
    <property type="component" value="Unassembled WGS sequence"/>
</dbReference>
<keyword evidence="1" id="KW-0472">Membrane</keyword>
<dbReference type="GO" id="GO:0005886">
    <property type="term" value="C:plasma membrane"/>
    <property type="evidence" value="ECO:0007669"/>
    <property type="project" value="TreeGrafter"/>
</dbReference>
<evidence type="ECO:0000313" key="3">
    <source>
        <dbReference type="Proteomes" id="UP000245212"/>
    </source>
</evidence>
<comment type="caution">
    <text evidence="2">The sequence shown here is derived from an EMBL/GenBank/DDBJ whole genome shotgun (WGS) entry which is preliminary data.</text>
</comment>
<dbReference type="PANTHER" id="PTHR39594:SF1">
    <property type="entry name" value="PROTEIN YCHQ"/>
    <property type="match status" value="1"/>
</dbReference>
<name>A0A2V1K3B8_9BURK</name>
<dbReference type="AlphaFoldDB" id="A0A2V1K3B8"/>
<gene>
    <name evidence="2" type="ORF">DD235_05745</name>
</gene>
<organism evidence="2 3">
    <name type="scientific">Corticimicrobacter populi</name>
    <dbReference type="NCBI Taxonomy" id="2175229"/>
    <lineage>
        <taxon>Bacteria</taxon>
        <taxon>Pseudomonadati</taxon>
        <taxon>Pseudomonadota</taxon>
        <taxon>Betaproteobacteria</taxon>
        <taxon>Burkholderiales</taxon>
        <taxon>Alcaligenaceae</taxon>
        <taxon>Corticimicrobacter</taxon>
    </lineage>
</organism>
<feature type="transmembrane region" description="Helical" evidence="1">
    <location>
        <begin position="12"/>
        <end position="30"/>
    </location>
</feature>
<dbReference type="InterPro" id="IPR007360">
    <property type="entry name" value="SirB"/>
</dbReference>
<feature type="transmembrane region" description="Helical" evidence="1">
    <location>
        <begin position="98"/>
        <end position="118"/>
    </location>
</feature>
<feature type="transmembrane region" description="Helical" evidence="1">
    <location>
        <begin position="70"/>
        <end position="86"/>
    </location>
</feature>
<dbReference type="EMBL" id="QETA01000002">
    <property type="protein sequence ID" value="PWF23843.1"/>
    <property type="molecule type" value="Genomic_DNA"/>
</dbReference>
<proteinExistence type="predicted"/>
<accession>A0A2V1K3B8</accession>
<keyword evidence="1" id="KW-0812">Transmembrane</keyword>
<evidence type="ECO:0000256" key="1">
    <source>
        <dbReference type="SAM" id="Phobius"/>
    </source>
</evidence>
<protein>
    <submittedName>
        <fullName evidence="2">Regulator SirB</fullName>
    </submittedName>
</protein>
<dbReference type="PIRSF" id="PIRSF005610">
    <property type="entry name" value="SirB"/>
    <property type="match status" value="1"/>
</dbReference>
<sequence length="127" mass="13902">MTYLAIRHLHMTFALLSIGLFATRGLMALCSDRWRGSRVLRIAPHIIDTCLLASAITLLVLAGFNPLDHAWLMAKIIALLLYIYLGRQALRAGLARGVRLPWLIAALACAGYILGVAFTRSATWGLA</sequence>
<keyword evidence="3" id="KW-1185">Reference proteome</keyword>
<evidence type="ECO:0000313" key="2">
    <source>
        <dbReference type="EMBL" id="PWF23843.1"/>
    </source>
</evidence>
<feature type="transmembrane region" description="Helical" evidence="1">
    <location>
        <begin position="42"/>
        <end position="64"/>
    </location>
</feature>
<dbReference type="PANTHER" id="PTHR39594">
    <property type="entry name" value="PROTEIN YCHQ"/>
    <property type="match status" value="1"/>
</dbReference>